<feature type="compositionally biased region" description="Low complexity" evidence="1">
    <location>
        <begin position="69"/>
        <end position="79"/>
    </location>
</feature>
<feature type="region of interest" description="Disordered" evidence="1">
    <location>
        <begin position="65"/>
        <end position="104"/>
    </location>
</feature>
<evidence type="ECO:0000256" key="1">
    <source>
        <dbReference type="SAM" id="MobiDB-lite"/>
    </source>
</evidence>
<reference evidence="4" key="3">
    <citation type="submission" date="2023-02" db="EMBL/GenBank/DDBJ databases">
        <authorList>
            <person name="Sun Q."/>
            <person name="Mori K."/>
        </authorList>
    </citation>
    <scope>NUCLEOTIDE SEQUENCE</scope>
    <source>
        <strain evidence="4">NBRC 113072</strain>
    </source>
</reference>
<evidence type="ECO:0000313" key="3">
    <source>
        <dbReference type="EMBL" id="GMA42407.1"/>
    </source>
</evidence>
<accession>A0ABQ6IZ87</accession>
<keyword evidence="5" id="KW-1185">Reference proteome</keyword>
<dbReference type="RefSeq" id="WP_284306022.1">
    <property type="nucleotide sequence ID" value="NZ_BSUO01000002.1"/>
</dbReference>
<sequence>MNWRDYDDAELDAVVPDHAPPPPPPESVEKAQRSGGRWWPVVAAVLAAAVLLGAVLWFRDRPEAPATPPAAATTSQPTAAPAPPVDTPESTAPAPSAPQDADAASVRAAEAFVAAWRAPGTPEARRAGLVKVTTPRLATTLSEVDPATLPAPVGASHVVARSGATSTVSLDLDDASTLMLGLTDTAGRVVVTTVGRTAAGAPAPTLPTAQGSS</sequence>
<evidence type="ECO:0000313" key="5">
    <source>
        <dbReference type="Proteomes" id="UP001157126"/>
    </source>
</evidence>
<keyword evidence="2" id="KW-0812">Transmembrane</keyword>
<keyword evidence="2" id="KW-1133">Transmembrane helix</keyword>
<evidence type="ECO:0000256" key="2">
    <source>
        <dbReference type="SAM" id="Phobius"/>
    </source>
</evidence>
<reference evidence="5" key="2">
    <citation type="journal article" date="2019" name="Int. J. Syst. Evol. Microbiol.">
        <title>The Global Catalogue of Microorganisms (GCM) 10K type strain sequencing project: providing services to taxonomists for standard genome sequencing and annotation.</title>
        <authorList>
            <consortium name="The Broad Institute Genomics Platform"/>
            <consortium name="The Broad Institute Genome Sequencing Center for Infectious Disease"/>
            <person name="Wu L."/>
            <person name="Ma J."/>
        </authorList>
    </citation>
    <scope>NUCLEOTIDE SEQUENCE [LARGE SCALE GENOMIC DNA]</scope>
    <source>
        <strain evidence="5">NBRC 113072</strain>
    </source>
</reference>
<dbReference type="EMBL" id="BSUO01000002">
    <property type="protein sequence ID" value="GMA42482.1"/>
    <property type="molecule type" value="Genomic_DNA"/>
</dbReference>
<feature type="transmembrane region" description="Helical" evidence="2">
    <location>
        <begin position="38"/>
        <end position="58"/>
    </location>
</feature>
<keyword evidence="2" id="KW-0472">Membrane</keyword>
<feature type="compositionally biased region" description="Low complexity" evidence="1">
    <location>
        <begin position="87"/>
        <end position="104"/>
    </location>
</feature>
<organism evidence="4 5">
    <name type="scientific">Mobilicoccus caccae</name>
    <dbReference type="NCBI Taxonomy" id="1859295"/>
    <lineage>
        <taxon>Bacteria</taxon>
        <taxon>Bacillati</taxon>
        <taxon>Actinomycetota</taxon>
        <taxon>Actinomycetes</taxon>
        <taxon>Micrococcales</taxon>
        <taxon>Dermatophilaceae</taxon>
        <taxon>Mobilicoccus</taxon>
    </lineage>
</organism>
<feature type="region of interest" description="Disordered" evidence="1">
    <location>
        <begin position="1"/>
        <end position="32"/>
    </location>
</feature>
<dbReference type="Proteomes" id="UP001157126">
    <property type="component" value="Unassembled WGS sequence"/>
</dbReference>
<name>A0ABQ6IZ87_9MICO</name>
<reference evidence="4" key="1">
    <citation type="journal article" date="2014" name="Int. J. Syst. Evol. Microbiol.">
        <title>Complete genome of a new Firmicutes species belonging to the dominant human colonic microbiota ('Ruminococcus bicirculans') reveals two chromosomes and a selective capacity to utilize plant glucans.</title>
        <authorList>
            <consortium name="NISC Comparative Sequencing Program"/>
            <person name="Wegmann U."/>
            <person name="Louis P."/>
            <person name="Goesmann A."/>
            <person name="Henrissat B."/>
            <person name="Duncan S.H."/>
            <person name="Flint H.J."/>
        </authorList>
    </citation>
    <scope>NUCLEOTIDE SEQUENCE</scope>
    <source>
        <strain evidence="4">NBRC 113072</strain>
    </source>
</reference>
<evidence type="ECO:0000313" key="4">
    <source>
        <dbReference type="EMBL" id="GMA42482.1"/>
    </source>
</evidence>
<protein>
    <submittedName>
        <fullName evidence="4">Uncharacterized protein</fullName>
    </submittedName>
</protein>
<proteinExistence type="predicted"/>
<dbReference type="EMBL" id="BSUO01000002">
    <property type="protein sequence ID" value="GMA42407.1"/>
    <property type="molecule type" value="Genomic_DNA"/>
</dbReference>
<gene>
    <name evidence="3" type="ORF">GCM10025883_44520</name>
    <name evidence="4" type="ORF">GCM10025883_45270</name>
</gene>
<comment type="caution">
    <text evidence="4">The sequence shown here is derived from an EMBL/GenBank/DDBJ whole genome shotgun (WGS) entry which is preliminary data.</text>
</comment>